<gene>
    <name evidence="1" type="ORF">S12H4_32507</name>
</gene>
<proteinExistence type="predicted"/>
<comment type="caution">
    <text evidence="1">The sequence shown here is derived from an EMBL/GenBank/DDBJ whole genome shotgun (WGS) entry which is preliminary data.</text>
</comment>
<organism evidence="1">
    <name type="scientific">marine sediment metagenome</name>
    <dbReference type="NCBI Taxonomy" id="412755"/>
    <lineage>
        <taxon>unclassified sequences</taxon>
        <taxon>metagenomes</taxon>
        <taxon>ecological metagenomes</taxon>
    </lineage>
</organism>
<accession>X1SDG0</accession>
<dbReference type="AlphaFoldDB" id="X1SDG0"/>
<feature type="non-terminal residue" evidence="1">
    <location>
        <position position="1"/>
    </location>
</feature>
<dbReference type="EMBL" id="BARW01019069">
    <property type="protein sequence ID" value="GAI90978.1"/>
    <property type="molecule type" value="Genomic_DNA"/>
</dbReference>
<name>X1SDG0_9ZZZZ</name>
<evidence type="ECO:0008006" key="2">
    <source>
        <dbReference type="Google" id="ProtNLM"/>
    </source>
</evidence>
<reference evidence="1" key="1">
    <citation type="journal article" date="2014" name="Front. Microbiol.">
        <title>High frequency of phylogenetically diverse reductive dehalogenase-homologous genes in deep subseafloor sedimentary metagenomes.</title>
        <authorList>
            <person name="Kawai M."/>
            <person name="Futagami T."/>
            <person name="Toyoda A."/>
            <person name="Takaki Y."/>
            <person name="Nishi S."/>
            <person name="Hori S."/>
            <person name="Arai W."/>
            <person name="Tsubouchi T."/>
            <person name="Morono Y."/>
            <person name="Uchiyama I."/>
            <person name="Ito T."/>
            <person name="Fujiyama A."/>
            <person name="Inagaki F."/>
            <person name="Takami H."/>
        </authorList>
    </citation>
    <scope>NUCLEOTIDE SEQUENCE</scope>
    <source>
        <strain evidence="1">Expedition CK06-06</strain>
    </source>
</reference>
<protein>
    <recommendedName>
        <fullName evidence="2">GLUG domain-containing protein</fullName>
    </recommendedName>
</protein>
<evidence type="ECO:0000313" key="1">
    <source>
        <dbReference type="EMBL" id="GAI90978.1"/>
    </source>
</evidence>
<feature type="non-terminal residue" evidence="1">
    <location>
        <position position="275"/>
    </location>
</feature>
<sequence length="275" mass="28750">FRILNISSVEIDVSNMDAKIETAMYDDRIYFDEATGIAGTAYPVGTPQAPSDVIADVITMCTARNLHKINVHGALTLGATMQHYCFFGSEHEDIADILDLSGEDVDGSHISGLIVTGGQGGANFLTLVKCIANAVTTFNGRMNWCSFWGGVTSTFKDGGYIDLVDCESIYGAVTITVQAPGRASIKNWRGNLILTAQDGGTCYVRGFKGSLQIGAMTDGALSVYANGADIAIIAGCTGGTINIYGNATVTGAGAGVIINNYTLDTDLATVDTAVD</sequence>